<name>A0A2M9GV26_9BURK</name>
<dbReference type="InterPro" id="IPR011990">
    <property type="entry name" value="TPR-like_helical_dom_sf"/>
</dbReference>
<gene>
    <name evidence="3" type="ORF">LMG3328_05801</name>
</gene>
<evidence type="ECO:0000256" key="1">
    <source>
        <dbReference type="ARBA" id="ARBA00023125"/>
    </source>
</evidence>
<dbReference type="GO" id="GO:0006355">
    <property type="term" value="P:regulation of DNA-templated transcription"/>
    <property type="evidence" value="ECO:0007669"/>
    <property type="project" value="InterPro"/>
</dbReference>
<feature type="domain" description="OmpR/PhoB-type" evidence="2">
    <location>
        <begin position="1"/>
        <end position="98"/>
    </location>
</feature>
<evidence type="ECO:0000259" key="2">
    <source>
        <dbReference type="PROSITE" id="PS51755"/>
    </source>
</evidence>
<accession>A0A2M9GV26</accession>
<evidence type="ECO:0000313" key="3">
    <source>
        <dbReference type="EMBL" id="CAB3925453.1"/>
    </source>
</evidence>
<dbReference type="Proteomes" id="UP000494122">
    <property type="component" value="Unassembled WGS sequence"/>
</dbReference>
<evidence type="ECO:0000313" key="4">
    <source>
        <dbReference type="Proteomes" id="UP000494122"/>
    </source>
</evidence>
<dbReference type="GO" id="GO:0000160">
    <property type="term" value="P:phosphorelay signal transduction system"/>
    <property type="evidence" value="ECO:0007669"/>
    <property type="project" value="InterPro"/>
</dbReference>
<dbReference type="SMART" id="SM00862">
    <property type="entry name" value="Trans_reg_C"/>
    <property type="match status" value="1"/>
</dbReference>
<dbReference type="Pfam" id="PF00486">
    <property type="entry name" value="Trans_reg_C"/>
    <property type="match status" value="1"/>
</dbReference>
<dbReference type="EMBL" id="CADILE010000030">
    <property type="protein sequence ID" value="CAB3925453.1"/>
    <property type="molecule type" value="Genomic_DNA"/>
</dbReference>
<proteinExistence type="predicted"/>
<dbReference type="InterPro" id="IPR016032">
    <property type="entry name" value="Sig_transdc_resp-reg_C-effctor"/>
</dbReference>
<dbReference type="PROSITE" id="PS50005">
    <property type="entry name" value="TPR"/>
    <property type="match status" value="1"/>
</dbReference>
<dbReference type="Gene3D" id="1.10.10.10">
    <property type="entry name" value="Winged helix-like DNA-binding domain superfamily/Winged helix DNA-binding domain"/>
    <property type="match status" value="1"/>
</dbReference>
<dbReference type="SUPFAM" id="SSF46894">
    <property type="entry name" value="C-terminal effector domain of the bipartite response regulators"/>
    <property type="match status" value="1"/>
</dbReference>
<dbReference type="RefSeq" id="WP_059270389.1">
    <property type="nucleotide sequence ID" value="NZ_CADILE010000030.1"/>
</dbReference>
<sequence length="508" mass="55565">MRFGSLSFDPKFHYASRPDGQTIHFTPVESAALALLVGHMGQILPRQRLLDATQRGEADALERSVDLMINRLRGKLGDSARAPRFIATSYGEGYSWIAAPEPEPGGDVYVAIGPAAGPEALRTEPRVKAFLVDLAGALRARLPSERGVSLLSLAAANEAQAPFRVEVGLRQDPAGVHCAVVLREAASGAALRAERWTIAPADEAAVGRSAASTFAASIKSEIWRSLARARGELAGPTDEPIELRLHRAAQLLSRTPQSWLESASELEKLRAESPDDPHTALMWASHLYARLVLDLSSDPAELEPRIEALVFQALPRVRANPLLALAAAKLLCFVSHDHLELAEALAEDAFSHGTAFASAFSVMGQLRLNRGRLREAIDHFDQGIELAEPGSEFQVFLMVLKCTTLLALDDRQACQAACETLYRTKPLTRTQMGLFLSSPDEVLPDDLRQILLALDADLLRRLLAHFEYLFVRRVPDAAGRKNMFRGVLAQLARHRPIDDLPSRVGVYL</sequence>
<protein>
    <recommendedName>
        <fullName evidence="2">OmpR/PhoB-type domain-containing protein</fullName>
    </recommendedName>
</protein>
<dbReference type="GO" id="GO:0003677">
    <property type="term" value="F:DNA binding"/>
    <property type="evidence" value="ECO:0007669"/>
    <property type="project" value="UniProtKB-UniRule"/>
</dbReference>
<organism evidence="3 4">
    <name type="scientific">Achromobacter ruhlandii</name>
    <dbReference type="NCBI Taxonomy" id="72557"/>
    <lineage>
        <taxon>Bacteria</taxon>
        <taxon>Pseudomonadati</taxon>
        <taxon>Pseudomonadota</taxon>
        <taxon>Betaproteobacteria</taxon>
        <taxon>Burkholderiales</taxon>
        <taxon>Alcaligenaceae</taxon>
        <taxon>Achromobacter</taxon>
    </lineage>
</organism>
<dbReference type="CDD" id="cd00383">
    <property type="entry name" value="trans_reg_C"/>
    <property type="match status" value="1"/>
</dbReference>
<reference evidence="3 4" key="1">
    <citation type="submission" date="2020-04" db="EMBL/GenBank/DDBJ databases">
        <authorList>
            <person name="De Canck E."/>
        </authorList>
    </citation>
    <scope>NUCLEOTIDE SEQUENCE [LARGE SCALE GENOMIC DNA]</scope>
    <source>
        <strain evidence="3 4">LMG 3328</strain>
    </source>
</reference>
<keyword evidence="1" id="KW-0238">DNA-binding</keyword>
<dbReference type="InterPro" id="IPR036388">
    <property type="entry name" value="WH-like_DNA-bd_sf"/>
</dbReference>
<dbReference type="InterPro" id="IPR001867">
    <property type="entry name" value="OmpR/PhoB-type_DNA-bd"/>
</dbReference>
<dbReference type="Gene3D" id="1.25.40.10">
    <property type="entry name" value="Tetratricopeptide repeat domain"/>
    <property type="match status" value="1"/>
</dbReference>
<dbReference type="PROSITE" id="PS51755">
    <property type="entry name" value="OMPR_PHOB"/>
    <property type="match status" value="1"/>
</dbReference>
<dbReference type="InterPro" id="IPR019734">
    <property type="entry name" value="TPR_rpt"/>
</dbReference>
<dbReference type="AlphaFoldDB" id="A0A2M9GV26"/>